<dbReference type="Proteomes" id="UP000239833">
    <property type="component" value="Chromosome"/>
</dbReference>
<dbReference type="EMBL" id="CP019655">
    <property type="protein sequence ID" value="AVF27997.1"/>
    <property type="molecule type" value="Genomic_DNA"/>
</dbReference>
<gene>
    <name evidence="1" type="ORF">ERICIII_03893</name>
    <name evidence="2" type="ORF">ERICV_04046</name>
</gene>
<accession>A0A6C0QWU3</accession>
<accession>A0A2L1TQA0</accession>
<organism evidence="1 3">
    <name type="scientific">Paenibacillus larvae subsp. larvae</name>
    <dbReference type="NCBI Taxonomy" id="147375"/>
    <lineage>
        <taxon>Bacteria</taxon>
        <taxon>Bacillati</taxon>
        <taxon>Bacillota</taxon>
        <taxon>Bacilli</taxon>
        <taxon>Bacillales</taxon>
        <taxon>Paenibacillaceae</taxon>
        <taxon>Paenibacillus</taxon>
    </lineage>
</organism>
<evidence type="ECO:0000313" key="1">
    <source>
        <dbReference type="EMBL" id="AVF27997.1"/>
    </source>
</evidence>
<sequence length="34" mass="4178">MQHYDANIVVRRRNRRDYGGLVRRKARVNCDFEL</sequence>
<reference evidence="3" key="1">
    <citation type="submission" date="2017-02" db="EMBL/GenBank/DDBJ databases">
        <title>Delineation of Paenibacillus larvae strains originating from foulbrood outbreaks.</title>
        <authorList>
            <person name="Beims H."/>
            <person name="Bunk B."/>
            <person name="Sproeer C."/>
            <person name="Mohr K.I."/>
            <person name="Pradella S."/>
            <person name="Guenther G."/>
            <person name="Rohde M."/>
            <person name="von der Ohe W."/>
            <person name="Steinert M."/>
        </authorList>
    </citation>
    <scope>NUCLEOTIDE SEQUENCE [LARGE SCALE GENOMIC DNA]</scope>
    <source>
        <strain evidence="3">Eric_III</strain>
    </source>
</reference>
<reference evidence="1 4" key="2">
    <citation type="journal article" date="2020" name="Int. J. Med. Microbiol.">
        <title>Discovery of Paenibacillus larvae ERIC V: Phenotypic and genomic comparison to genotypes ERIC I-IV reveal different inventories of virulence factors which correlate with epidemiological prevalences of American Foulbrood.</title>
        <authorList>
            <person name="Beims H."/>
            <person name="Bunk B."/>
            <person name="Erler S."/>
            <person name="Mohr K.I."/>
            <person name="Sproer C."/>
            <person name="Pradella S."/>
            <person name="Gunther G."/>
            <person name="Rohde M."/>
            <person name="von der Ohe W."/>
            <person name="Steinert M."/>
        </authorList>
    </citation>
    <scope>NUCLEOTIDE SEQUENCE</scope>
    <source>
        <strain evidence="1">Eric_III</strain>
        <strain evidence="2">Eric_V</strain>
    </source>
</reference>
<evidence type="ECO:0000313" key="4">
    <source>
        <dbReference type="Proteomes" id="UP000464330"/>
    </source>
</evidence>
<proteinExistence type="predicted"/>
<dbReference type="Proteomes" id="UP000464330">
    <property type="component" value="Chromosome"/>
</dbReference>
<dbReference type="AlphaFoldDB" id="A0A2L1TQA0"/>
<dbReference type="EMBL" id="CP019717">
    <property type="protein sequence ID" value="QHZ53133.1"/>
    <property type="molecule type" value="Genomic_DNA"/>
</dbReference>
<evidence type="ECO:0000313" key="2">
    <source>
        <dbReference type="EMBL" id="QHZ53133.1"/>
    </source>
</evidence>
<evidence type="ECO:0000313" key="3">
    <source>
        <dbReference type="Proteomes" id="UP000239833"/>
    </source>
</evidence>
<name>A0A2L1TQA0_9BACL</name>
<accession>A0A8B6WUX2</accession>
<protein>
    <submittedName>
        <fullName evidence="1">Uncharacterized protein</fullName>
    </submittedName>
</protein>